<feature type="domain" description="DUF11" evidence="2">
    <location>
        <begin position="657"/>
        <end position="768"/>
    </location>
</feature>
<evidence type="ECO:0000256" key="1">
    <source>
        <dbReference type="SAM" id="MobiDB-lite"/>
    </source>
</evidence>
<gene>
    <name evidence="4" type="ORF">FHS57_005623</name>
</gene>
<comment type="caution">
    <text evidence="4">The sequence shown here is derived from an EMBL/GenBank/DDBJ whole genome shotgun (WGS) entry which is preliminary data.</text>
</comment>
<sequence>PTSTAKLTAVTTGGTWAPIVSPANPSAATIDASGNISGLNAAGTYKFVYSITSGGQTCTDTAQVIVLAKPVIADGSATICAGESVDLTTKITNYNTYLSPVWTVGTAGGTVVTTPSSVKPTGTTTYVLVAQNAAGCKDTANVVVTVNPKPSAGKDTTLACVNAANNTLATSYTLVPSPSGGSWSQLGTTPTTATITGNNVTGMNVAGTYQFIYTTTAGCKDTVAVTVAPCAGCVKPNAGADAANVCQPTKTAKLTALTAGGTWAPIVSPANPSAATIDASGNISGLNAAGTYKFVYSVTSGGQTCTDTAQVVVLAKPTIADGSATICAGESVDLTTKITNYNTYLSPVWTVGTAGGTAVATPSSVKPTGTTTYVLVAQNAAGCKDTANVVVTVNPKPNAGKDTTLVCSNGNVPSSVQLSATPTGGTWSALTGNPTGATVNSAGLVSITNATAQGKSFDFIYSVNGCQDTVKVIVPVCQQPCIKSSISSAAPVCSNDAQTYSFTFTVANKLGIVKVNKGTLSGTNPYTVSGIPSGQNVIITDSLSSICKSDTIIAGVNCNCNPALPQLLTPSLTACIGDTFPTLKATVVGLATVEWFSQQTGGTVLSTGLNYKPSGTVTANTVFYAQARSTDPTCPTAVSTSRVPATINAQSCIDTIDLALKKSINTKIARVGDVLTYTIKVWNEWTKNATGVEVTDSIATTVQFVSGSFVASRGTATISGNVIKWNIGNIAAGGDTVTLRYQVKATQAGIHLNTAEISKTNEKDRDSTPGNGKGGEDDIDQQCFTVPFDLCPNQKLEVSLPAYLTNVQWFKNGGTTSVATGNVVLFSEVGVYTFTATNQTCPANGCCPVIIEAGTNCCPVYICVPFTVKKKRK</sequence>
<dbReference type="InterPro" id="IPR047589">
    <property type="entry name" value="DUF11_rpt"/>
</dbReference>
<dbReference type="Gene3D" id="2.60.40.1170">
    <property type="entry name" value="Mu homology domain, subdomain B"/>
    <property type="match status" value="1"/>
</dbReference>
<evidence type="ECO:0000259" key="3">
    <source>
        <dbReference type="Pfam" id="PF19081"/>
    </source>
</evidence>
<dbReference type="Proteomes" id="UP000541352">
    <property type="component" value="Unassembled WGS sequence"/>
</dbReference>
<feature type="region of interest" description="Disordered" evidence="1">
    <location>
        <begin position="755"/>
        <end position="778"/>
    </location>
</feature>
<reference evidence="4 5" key="1">
    <citation type="submission" date="2020-08" db="EMBL/GenBank/DDBJ databases">
        <title>Genomic Encyclopedia of Type Strains, Phase IV (KMG-IV): sequencing the most valuable type-strain genomes for metagenomic binning, comparative biology and taxonomic classification.</title>
        <authorList>
            <person name="Goeker M."/>
        </authorList>
    </citation>
    <scope>NUCLEOTIDE SEQUENCE [LARGE SCALE GENOMIC DNA]</scope>
    <source>
        <strain evidence="4 5">DSM 17976</strain>
    </source>
</reference>
<name>A0A7W5ZQ35_9BACT</name>
<feature type="non-terminal residue" evidence="4">
    <location>
        <position position="1"/>
    </location>
</feature>
<dbReference type="EMBL" id="JACIBY010000018">
    <property type="protein sequence ID" value="MBB3841595.1"/>
    <property type="molecule type" value="Genomic_DNA"/>
</dbReference>
<feature type="domain" description="Ig-like" evidence="3">
    <location>
        <begin position="562"/>
        <end position="647"/>
    </location>
</feature>
<protein>
    <submittedName>
        <fullName evidence="4">Putative repeat protein (TIGR01451 family)</fullName>
    </submittedName>
</protein>
<dbReference type="Pfam" id="PF01345">
    <property type="entry name" value="DUF11"/>
    <property type="match status" value="1"/>
</dbReference>
<dbReference type="AlphaFoldDB" id="A0A7W5ZQ35"/>
<accession>A0A7W5ZQ35</accession>
<keyword evidence="5" id="KW-1185">Reference proteome</keyword>
<evidence type="ECO:0000313" key="4">
    <source>
        <dbReference type="EMBL" id="MBB3841595.1"/>
    </source>
</evidence>
<evidence type="ECO:0000313" key="5">
    <source>
        <dbReference type="Proteomes" id="UP000541352"/>
    </source>
</evidence>
<dbReference type="InterPro" id="IPR001434">
    <property type="entry name" value="OmcB-like_DUF11"/>
</dbReference>
<dbReference type="InterPro" id="IPR044023">
    <property type="entry name" value="Ig_7"/>
</dbReference>
<organism evidence="4 5">
    <name type="scientific">Runella defluvii</name>
    <dbReference type="NCBI Taxonomy" id="370973"/>
    <lineage>
        <taxon>Bacteria</taxon>
        <taxon>Pseudomonadati</taxon>
        <taxon>Bacteroidota</taxon>
        <taxon>Cytophagia</taxon>
        <taxon>Cytophagales</taxon>
        <taxon>Spirosomataceae</taxon>
        <taxon>Runella</taxon>
    </lineage>
</organism>
<dbReference type="RefSeq" id="WP_183979360.1">
    <property type="nucleotide sequence ID" value="NZ_JACIBY010000018.1"/>
</dbReference>
<evidence type="ECO:0000259" key="2">
    <source>
        <dbReference type="Pfam" id="PF01345"/>
    </source>
</evidence>
<dbReference type="Pfam" id="PF19081">
    <property type="entry name" value="Ig_7"/>
    <property type="match status" value="1"/>
</dbReference>
<proteinExistence type="predicted"/>
<dbReference type="NCBIfam" id="TIGR01451">
    <property type="entry name" value="B_ant_repeat"/>
    <property type="match status" value="1"/>
</dbReference>